<evidence type="ECO:0000256" key="7">
    <source>
        <dbReference type="SAM" id="MobiDB-lite"/>
    </source>
</evidence>
<evidence type="ECO:0000256" key="3">
    <source>
        <dbReference type="ARBA" id="ARBA00061455"/>
    </source>
</evidence>
<comment type="subunit">
    <text evidence="4">Part of the activated spliceosome B/catalytic step 1 spliceosome, one of the forms of the spliceosome which has a well-formed active site but still cannot catalyze the branching reaction and is composed of at least 52 proteins, the U2, U5 and U6 snRNAs and the pre-mRNA. Component of the minor spliceosome, which splices U12-type introns.</text>
</comment>
<proteinExistence type="inferred from homology"/>
<reference evidence="10" key="1">
    <citation type="submission" date="2017-01" db="EMBL/GenBank/DDBJ databases">
        <title>Comparative genomics of anhydrobiosis in the tardigrade Hypsibius dujardini.</title>
        <authorList>
            <person name="Yoshida Y."/>
            <person name="Koutsovoulos G."/>
            <person name="Laetsch D."/>
            <person name="Stevens L."/>
            <person name="Kumar S."/>
            <person name="Horikawa D."/>
            <person name="Ishino K."/>
            <person name="Komine S."/>
            <person name="Tomita M."/>
            <person name="Blaxter M."/>
            <person name="Arakawa K."/>
        </authorList>
    </citation>
    <scope>NUCLEOTIDE SEQUENCE [LARGE SCALE GENOMIC DNA]</scope>
    <source>
        <strain evidence="10">Z151</strain>
    </source>
</reference>
<evidence type="ECO:0000256" key="5">
    <source>
        <dbReference type="ARBA" id="ARBA00074390"/>
    </source>
</evidence>
<dbReference type="GO" id="GO:0000398">
    <property type="term" value="P:mRNA splicing, via spliceosome"/>
    <property type="evidence" value="ECO:0007669"/>
    <property type="project" value="InterPro"/>
</dbReference>
<dbReference type="GO" id="GO:0005654">
    <property type="term" value="C:nucleoplasm"/>
    <property type="evidence" value="ECO:0007669"/>
    <property type="project" value="UniProtKB-ARBA"/>
</dbReference>
<name>A0A1W0XE62_HYPEX</name>
<dbReference type="GO" id="GO:0003723">
    <property type="term" value="F:RNA binding"/>
    <property type="evidence" value="ECO:0007669"/>
    <property type="project" value="UniProtKB-UniRule"/>
</dbReference>
<feature type="compositionally biased region" description="Basic and acidic residues" evidence="7">
    <location>
        <begin position="199"/>
        <end position="225"/>
    </location>
</feature>
<dbReference type="FunFam" id="3.30.70.330:FF:000218">
    <property type="entry name" value="RNA-binding motif protein, X-linked 2"/>
    <property type="match status" value="1"/>
</dbReference>
<dbReference type="PROSITE" id="PS50102">
    <property type="entry name" value="RRM"/>
    <property type="match status" value="1"/>
</dbReference>
<comment type="function">
    <text evidence="2">Involved in pre-mRNA splicing as component of the activated spliceosome. As a component of the minor spliceosome, involved in the splicing of U12-type introns in pre-mRNAs.</text>
</comment>
<accession>A0A1W0XE62</accession>
<feature type="compositionally biased region" description="Polar residues" evidence="7">
    <location>
        <begin position="229"/>
        <end position="270"/>
    </location>
</feature>
<dbReference type="EMBL" id="MTYJ01000002">
    <property type="protein sequence ID" value="OQV25754.1"/>
    <property type="molecule type" value="Genomic_DNA"/>
</dbReference>
<feature type="region of interest" description="Disordered" evidence="7">
    <location>
        <begin position="151"/>
        <end position="270"/>
    </location>
</feature>
<dbReference type="SMART" id="SM00360">
    <property type="entry name" value="RRM"/>
    <property type="match status" value="1"/>
</dbReference>
<evidence type="ECO:0000313" key="10">
    <source>
        <dbReference type="Proteomes" id="UP000192578"/>
    </source>
</evidence>
<evidence type="ECO:0000256" key="4">
    <source>
        <dbReference type="ARBA" id="ARBA00064744"/>
    </source>
</evidence>
<feature type="compositionally biased region" description="Polar residues" evidence="7">
    <location>
        <begin position="184"/>
        <end position="196"/>
    </location>
</feature>
<dbReference type="PANTHER" id="PTHR45880">
    <property type="entry name" value="RNA-BINDING MOTIF PROTEIN, X-LINKED 2"/>
    <property type="match status" value="1"/>
</dbReference>
<dbReference type="InterPro" id="IPR051847">
    <property type="entry name" value="RNA_proc/Spliceosome_comp"/>
</dbReference>
<dbReference type="CDD" id="cd12411">
    <property type="entry name" value="RRM_ist3_like"/>
    <property type="match status" value="1"/>
</dbReference>
<dbReference type="OrthoDB" id="2573941at2759"/>
<dbReference type="InterPro" id="IPR035979">
    <property type="entry name" value="RBD_domain_sf"/>
</dbReference>
<dbReference type="InterPro" id="IPR000504">
    <property type="entry name" value="RRM_dom"/>
</dbReference>
<keyword evidence="10" id="KW-1185">Reference proteome</keyword>
<dbReference type="Pfam" id="PF00076">
    <property type="entry name" value="RRM_1"/>
    <property type="match status" value="1"/>
</dbReference>
<dbReference type="Gene3D" id="3.30.70.330">
    <property type="match status" value="1"/>
</dbReference>
<dbReference type="InterPro" id="IPR012677">
    <property type="entry name" value="Nucleotide-bd_a/b_plait_sf"/>
</dbReference>
<dbReference type="GO" id="GO:0071011">
    <property type="term" value="C:precatalytic spliceosome"/>
    <property type="evidence" value="ECO:0007669"/>
    <property type="project" value="TreeGrafter"/>
</dbReference>
<feature type="domain" description="RRM" evidence="8">
    <location>
        <begin position="36"/>
        <end position="114"/>
    </location>
</feature>
<dbReference type="PANTHER" id="PTHR45880:SF1">
    <property type="entry name" value="RNA-BINDING MOTIF PROTEIN, X-LINKED 2"/>
    <property type="match status" value="1"/>
</dbReference>
<keyword evidence="1 6" id="KW-0694">RNA-binding</keyword>
<evidence type="ECO:0000256" key="1">
    <source>
        <dbReference type="ARBA" id="ARBA00022884"/>
    </source>
</evidence>
<dbReference type="Proteomes" id="UP000192578">
    <property type="component" value="Unassembled WGS sequence"/>
</dbReference>
<evidence type="ECO:0000313" key="9">
    <source>
        <dbReference type="EMBL" id="OQV25754.1"/>
    </source>
</evidence>
<dbReference type="InterPro" id="IPR045844">
    <property type="entry name" value="RRM_Ist3-like"/>
</dbReference>
<evidence type="ECO:0000256" key="2">
    <source>
        <dbReference type="ARBA" id="ARBA00053249"/>
    </source>
</evidence>
<evidence type="ECO:0000256" key="6">
    <source>
        <dbReference type="PROSITE-ProRule" id="PRU00176"/>
    </source>
</evidence>
<protein>
    <recommendedName>
        <fullName evidence="5">RNA-binding motif protein, X-linked 2</fullName>
    </recommendedName>
</protein>
<sequence>MNPLTNTRKINELNEREAKLGISEDKSWHQQYKDSAWIFVGGLPYELSEGDIICIFSQYGEPVNINLVRDQKSGKSKGFCFICYEDQRSTILAVDNFNGTKICGRTIRVDHVANYKAPKEGSDDEIKKMLAEVGCGPDVAKELERKAASIPLALSGGSGKKKEDDSSSWRRSRSPSPRQRDRSNYGSNQRGQLTNYRTDQPRDRDRDRPTYGSDRERTRHDDRSGRSQGGPTISGRSQGGPTMSERSQGGPTISGRSQGGPTISGRSQRR</sequence>
<comment type="caution">
    <text evidence="9">The sequence shown here is derived from an EMBL/GenBank/DDBJ whole genome shotgun (WGS) entry which is preliminary data.</text>
</comment>
<gene>
    <name evidence="9" type="ORF">BV898_00682</name>
</gene>
<comment type="similarity">
    <text evidence="3">Belongs to the IST3 family.</text>
</comment>
<organism evidence="9 10">
    <name type="scientific">Hypsibius exemplaris</name>
    <name type="common">Freshwater tardigrade</name>
    <dbReference type="NCBI Taxonomy" id="2072580"/>
    <lineage>
        <taxon>Eukaryota</taxon>
        <taxon>Metazoa</taxon>
        <taxon>Ecdysozoa</taxon>
        <taxon>Tardigrada</taxon>
        <taxon>Eutardigrada</taxon>
        <taxon>Parachela</taxon>
        <taxon>Hypsibioidea</taxon>
        <taxon>Hypsibiidae</taxon>
        <taxon>Hypsibius</taxon>
    </lineage>
</organism>
<evidence type="ECO:0000259" key="8">
    <source>
        <dbReference type="PROSITE" id="PS50102"/>
    </source>
</evidence>
<dbReference type="GO" id="GO:0071013">
    <property type="term" value="C:catalytic step 2 spliceosome"/>
    <property type="evidence" value="ECO:0007669"/>
    <property type="project" value="TreeGrafter"/>
</dbReference>
<dbReference type="SUPFAM" id="SSF54928">
    <property type="entry name" value="RNA-binding domain, RBD"/>
    <property type="match status" value="1"/>
</dbReference>
<dbReference type="AlphaFoldDB" id="A0A1W0XE62"/>
<dbReference type="GO" id="GO:0005686">
    <property type="term" value="C:U2 snRNP"/>
    <property type="evidence" value="ECO:0007669"/>
    <property type="project" value="TreeGrafter"/>
</dbReference>